<evidence type="ECO:0000313" key="2">
    <source>
        <dbReference type="EMBL" id="KNE64776.1"/>
    </source>
</evidence>
<reference evidence="3" key="2">
    <citation type="submission" date="2009-11" db="EMBL/GenBank/DDBJ databases">
        <title>The Genome Sequence of Allomyces macrogynus strain ATCC 38327.</title>
        <authorList>
            <consortium name="The Broad Institute Genome Sequencing Platform"/>
            <person name="Russ C."/>
            <person name="Cuomo C."/>
            <person name="Shea T."/>
            <person name="Young S.K."/>
            <person name="Zeng Q."/>
            <person name="Koehrsen M."/>
            <person name="Haas B."/>
            <person name="Borodovsky M."/>
            <person name="Guigo R."/>
            <person name="Alvarado L."/>
            <person name="Berlin A."/>
            <person name="Borenstein D."/>
            <person name="Chen Z."/>
            <person name="Engels R."/>
            <person name="Freedman E."/>
            <person name="Gellesch M."/>
            <person name="Goldberg J."/>
            <person name="Griggs A."/>
            <person name="Gujja S."/>
            <person name="Heiman D."/>
            <person name="Hepburn T."/>
            <person name="Howarth C."/>
            <person name="Jen D."/>
            <person name="Larson L."/>
            <person name="Lewis B."/>
            <person name="Mehta T."/>
            <person name="Park D."/>
            <person name="Pearson M."/>
            <person name="Roberts A."/>
            <person name="Saif S."/>
            <person name="Shenoy N."/>
            <person name="Sisk P."/>
            <person name="Stolte C."/>
            <person name="Sykes S."/>
            <person name="Walk T."/>
            <person name="White J."/>
            <person name="Yandava C."/>
            <person name="Burger G."/>
            <person name="Gray M.W."/>
            <person name="Holland P.W.H."/>
            <person name="King N."/>
            <person name="Lang F.B.F."/>
            <person name="Roger A.J."/>
            <person name="Ruiz-Trillo I."/>
            <person name="Lander E."/>
            <person name="Nusbaum C."/>
        </authorList>
    </citation>
    <scope>NUCLEOTIDE SEQUENCE [LARGE SCALE GENOMIC DNA]</scope>
    <source>
        <strain evidence="3">ATCC 38327</strain>
    </source>
</reference>
<keyword evidence="3" id="KW-1185">Reference proteome</keyword>
<gene>
    <name evidence="2" type="ORF">AMAG_19279</name>
</gene>
<reference evidence="2 3" key="1">
    <citation type="submission" date="2009-11" db="EMBL/GenBank/DDBJ databases">
        <title>Annotation of Allomyces macrogynus ATCC 38327.</title>
        <authorList>
            <consortium name="The Broad Institute Genome Sequencing Platform"/>
            <person name="Russ C."/>
            <person name="Cuomo C."/>
            <person name="Burger G."/>
            <person name="Gray M.W."/>
            <person name="Holland P.W.H."/>
            <person name="King N."/>
            <person name="Lang F.B.F."/>
            <person name="Roger A.J."/>
            <person name="Ruiz-Trillo I."/>
            <person name="Young S.K."/>
            <person name="Zeng Q."/>
            <person name="Gargeya S."/>
            <person name="Fitzgerald M."/>
            <person name="Haas B."/>
            <person name="Abouelleil A."/>
            <person name="Alvarado L."/>
            <person name="Arachchi H.M."/>
            <person name="Berlin A."/>
            <person name="Chapman S.B."/>
            <person name="Gearin G."/>
            <person name="Goldberg J."/>
            <person name="Griggs A."/>
            <person name="Gujja S."/>
            <person name="Hansen M."/>
            <person name="Heiman D."/>
            <person name="Howarth C."/>
            <person name="Larimer J."/>
            <person name="Lui A."/>
            <person name="MacDonald P.J.P."/>
            <person name="McCowen C."/>
            <person name="Montmayeur A."/>
            <person name="Murphy C."/>
            <person name="Neiman D."/>
            <person name="Pearson M."/>
            <person name="Priest M."/>
            <person name="Roberts A."/>
            <person name="Saif S."/>
            <person name="Shea T."/>
            <person name="Sisk P."/>
            <person name="Stolte C."/>
            <person name="Sykes S."/>
            <person name="Wortman J."/>
            <person name="Nusbaum C."/>
            <person name="Birren B."/>
        </authorList>
    </citation>
    <scope>NUCLEOTIDE SEQUENCE [LARGE SCALE GENOMIC DNA]</scope>
    <source>
        <strain evidence="2 3">ATCC 38327</strain>
    </source>
</reference>
<feature type="compositionally biased region" description="Low complexity" evidence="1">
    <location>
        <begin position="1"/>
        <end position="50"/>
    </location>
</feature>
<proteinExistence type="predicted"/>
<dbReference type="EMBL" id="GG745345">
    <property type="protein sequence ID" value="KNE64776.1"/>
    <property type="molecule type" value="Genomic_DNA"/>
</dbReference>
<accession>A0A0L0SQI9</accession>
<protein>
    <submittedName>
        <fullName evidence="2">Uncharacterized protein</fullName>
    </submittedName>
</protein>
<dbReference type="AlphaFoldDB" id="A0A0L0SQI9"/>
<evidence type="ECO:0000313" key="3">
    <source>
        <dbReference type="Proteomes" id="UP000054350"/>
    </source>
</evidence>
<dbReference type="VEuPathDB" id="FungiDB:AMAG_19279"/>
<feature type="region of interest" description="Disordered" evidence="1">
    <location>
        <begin position="1"/>
        <end position="73"/>
    </location>
</feature>
<sequence>MTATTATTAPTTESTTTTTTTASNFTTSITTTRSMANAPSPTSASTATTRARTRHPAHPNGGPDYSANDGYGYGRPARPAAATLPPLPTIIFPSVPERKAVAPFVPAAPAAPAPTTSTPGKAQVQAGAAQFRFVTASVQSQPRGQRLVQHDADPATAAAETSAIAATQVSTTGPAQLAVGAGVLVTDAVGAIVLVQ</sequence>
<evidence type="ECO:0000256" key="1">
    <source>
        <dbReference type="SAM" id="MobiDB-lite"/>
    </source>
</evidence>
<name>A0A0L0SQI9_ALLM3</name>
<dbReference type="Proteomes" id="UP000054350">
    <property type="component" value="Unassembled WGS sequence"/>
</dbReference>
<organism evidence="2 3">
    <name type="scientific">Allomyces macrogynus (strain ATCC 38327)</name>
    <name type="common">Allomyces javanicus var. macrogynus</name>
    <dbReference type="NCBI Taxonomy" id="578462"/>
    <lineage>
        <taxon>Eukaryota</taxon>
        <taxon>Fungi</taxon>
        <taxon>Fungi incertae sedis</taxon>
        <taxon>Blastocladiomycota</taxon>
        <taxon>Blastocladiomycetes</taxon>
        <taxon>Blastocladiales</taxon>
        <taxon>Blastocladiaceae</taxon>
        <taxon>Allomyces</taxon>
    </lineage>
</organism>